<feature type="compositionally biased region" description="Basic and acidic residues" evidence="12">
    <location>
        <begin position="422"/>
        <end position="437"/>
    </location>
</feature>
<keyword evidence="2 11" id="KW-0813">Transport</keyword>
<feature type="transmembrane region" description="Helical" evidence="11">
    <location>
        <begin position="309"/>
        <end position="332"/>
    </location>
</feature>
<evidence type="ECO:0000256" key="2">
    <source>
        <dbReference type="ARBA" id="ARBA00022448"/>
    </source>
</evidence>
<dbReference type="HAMAP" id="MF_01844">
    <property type="entry name" value="NhaA"/>
    <property type="match status" value="1"/>
</dbReference>
<keyword evidence="5 11" id="KW-0812">Transmembrane</keyword>
<keyword evidence="7 11" id="KW-0915">Sodium</keyword>
<keyword evidence="9 11" id="KW-0472">Membrane</keyword>
<dbReference type="NCBIfam" id="TIGR00773">
    <property type="entry name" value="NhaA"/>
    <property type="match status" value="1"/>
</dbReference>
<evidence type="ECO:0000256" key="11">
    <source>
        <dbReference type="HAMAP-Rule" id="MF_01844"/>
    </source>
</evidence>
<comment type="caution">
    <text evidence="13">The sequence shown here is derived from an EMBL/GenBank/DDBJ whole genome shotgun (WGS) entry which is preliminary data.</text>
</comment>
<evidence type="ECO:0000256" key="4">
    <source>
        <dbReference type="ARBA" id="ARBA00022475"/>
    </source>
</evidence>
<proteinExistence type="inferred from homology"/>
<evidence type="ECO:0000256" key="6">
    <source>
        <dbReference type="ARBA" id="ARBA00022989"/>
    </source>
</evidence>
<keyword evidence="4 11" id="KW-1003">Cell membrane</keyword>
<dbReference type="PANTHER" id="PTHR30341">
    <property type="entry name" value="SODIUM ION/PROTON ANTIPORTER NHAA-RELATED"/>
    <property type="match status" value="1"/>
</dbReference>
<evidence type="ECO:0000256" key="5">
    <source>
        <dbReference type="ARBA" id="ARBA00022692"/>
    </source>
</evidence>
<feature type="transmembrane region" description="Helical" evidence="11">
    <location>
        <begin position="378"/>
        <end position="398"/>
    </location>
</feature>
<dbReference type="Pfam" id="PF06965">
    <property type="entry name" value="Na_H_antiport_1"/>
    <property type="match status" value="1"/>
</dbReference>
<dbReference type="RefSeq" id="WP_344393387.1">
    <property type="nucleotide sequence ID" value="NZ_BAAASJ010000067.1"/>
</dbReference>
<feature type="transmembrane region" description="Helical" evidence="11">
    <location>
        <begin position="69"/>
        <end position="90"/>
    </location>
</feature>
<feature type="transmembrane region" description="Helical" evidence="11">
    <location>
        <begin position="143"/>
        <end position="164"/>
    </location>
</feature>
<name>A0ABN3R928_9ACTN</name>
<gene>
    <name evidence="13" type="primary">nhaA_2</name>
    <name evidence="11" type="synonym">nhaA</name>
    <name evidence="13" type="ORF">GCM10010307_52630</name>
</gene>
<organism evidence="13 14">
    <name type="scientific">Streptomyces vastus</name>
    <dbReference type="NCBI Taxonomy" id="285451"/>
    <lineage>
        <taxon>Bacteria</taxon>
        <taxon>Bacillati</taxon>
        <taxon>Actinomycetota</taxon>
        <taxon>Actinomycetes</taxon>
        <taxon>Kitasatosporales</taxon>
        <taxon>Streptomycetaceae</taxon>
        <taxon>Streptomyces</taxon>
    </lineage>
</organism>
<feature type="region of interest" description="Disordered" evidence="12">
    <location>
        <begin position="414"/>
        <end position="458"/>
    </location>
</feature>
<keyword evidence="8 11" id="KW-0406">Ion transport</keyword>
<feature type="transmembrane region" description="Helical" evidence="11">
    <location>
        <begin position="344"/>
        <end position="366"/>
    </location>
</feature>
<evidence type="ECO:0000256" key="10">
    <source>
        <dbReference type="ARBA" id="ARBA00023201"/>
    </source>
</evidence>
<reference evidence="13 14" key="1">
    <citation type="journal article" date="2019" name="Int. J. Syst. Evol. Microbiol.">
        <title>The Global Catalogue of Microorganisms (GCM) 10K type strain sequencing project: providing services to taxonomists for standard genome sequencing and annotation.</title>
        <authorList>
            <consortium name="The Broad Institute Genomics Platform"/>
            <consortium name="The Broad Institute Genome Sequencing Center for Infectious Disease"/>
            <person name="Wu L."/>
            <person name="Ma J."/>
        </authorList>
    </citation>
    <scope>NUCLEOTIDE SEQUENCE [LARGE SCALE GENOMIC DNA]</scope>
    <source>
        <strain evidence="13 14">JCM 4524</strain>
    </source>
</reference>
<dbReference type="Gene3D" id="1.20.1530.10">
    <property type="entry name" value="Na+/H+ antiporter like domain"/>
    <property type="match status" value="1"/>
</dbReference>
<evidence type="ECO:0000256" key="8">
    <source>
        <dbReference type="ARBA" id="ARBA00023065"/>
    </source>
</evidence>
<comment type="function">
    <text evidence="11">Na(+)/H(+) antiporter that extrudes sodium in exchange for external protons.</text>
</comment>
<feature type="transmembrane region" description="Helical" evidence="11">
    <location>
        <begin position="110"/>
        <end position="131"/>
    </location>
</feature>
<protein>
    <recommendedName>
        <fullName evidence="11">Na(+)/H(+) antiporter NhaA</fullName>
    </recommendedName>
    <alternativeName>
        <fullName evidence="11">Sodium/proton antiporter NhaA</fullName>
    </alternativeName>
</protein>
<keyword evidence="3 11" id="KW-0050">Antiport</keyword>
<evidence type="ECO:0000313" key="13">
    <source>
        <dbReference type="EMBL" id="GAA2646777.1"/>
    </source>
</evidence>
<evidence type="ECO:0000256" key="9">
    <source>
        <dbReference type="ARBA" id="ARBA00023136"/>
    </source>
</evidence>
<keyword evidence="10 11" id="KW-0739">Sodium transport</keyword>
<keyword evidence="6 11" id="KW-1133">Transmembrane helix</keyword>
<dbReference type="InterPro" id="IPR004670">
    <property type="entry name" value="NhaA"/>
</dbReference>
<evidence type="ECO:0000256" key="7">
    <source>
        <dbReference type="ARBA" id="ARBA00023053"/>
    </source>
</evidence>
<dbReference type="EMBL" id="BAAASJ010000067">
    <property type="protein sequence ID" value="GAA2646777.1"/>
    <property type="molecule type" value="Genomic_DNA"/>
</dbReference>
<dbReference type="PANTHER" id="PTHR30341:SF0">
    <property type="entry name" value="NA(+)_H(+) ANTIPORTER NHAA"/>
    <property type="match status" value="1"/>
</dbReference>
<evidence type="ECO:0000256" key="1">
    <source>
        <dbReference type="ARBA" id="ARBA00004429"/>
    </source>
</evidence>
<evidence type="ECO:0000256" key="3">
    <source>
        <dbReference type="ARBA" id="ARBA00022449"/>
    </source>
</evidence>
<feature type="transmembrane region" description="Helical" evidence="11">
    <location>
        <begin position="31"/>
        <end position="48"/>
    </location>
</feature>
<evidence type="ECO:0000256" key="12">
    <source>
        <dbReference type="SAM" id="MobiDB-lite"/>
    </source>
</evidence>
<accession>A0ABN3R928</accession>
<feature type="transmembrane region" description="Helical" evidence="11">
    <location>
        <begin position="198"/>
        <end position="214"/>
    </location>
</feature>
<feature type="transmembrane region" description="Helical" evidence="11">
    <location>
        <begin position="170"/>
        <end position="191"/>
    </location>
</feature>
<evidence type="ECO:0000313" key="14">
    <source>
        <dbReference type="Proteomes" id="UP001500151"/>
    </source>
</evidence>
<dbReference type="InterPro" id="IPR023171">
    <property type="entry name" value="Na/H_antiporter_dom_sf"/>
</dbReference>
<dbReference type="Proteomes" id="UP001500151">
    <property type="component" value="Unassembled WGS sequence"/>
</dbReference>
<comment type="catalytic activity">
    <reaction evidence="11">
        <text>Na(+)(in) + 2 H(+)(out) = Na(+)(out) + 2 H(+)(in)</text>
        <dbReference type="Rhea" id="RHEA:29251"/>
        <dbReference type="ChEBI" id="CHEBI:15378"/>
        <dbReference type="ChEBI" id="CHEBI:29101"/>
    </reaction>
</comment>
<keyword evidence="14" id="KW-1185">Reference proteome</keyword>
<comment type="similarity">
    <text evidence="11">Belongs to the NhaA Na(+)/H(+) (TC 2.A.33) antiporter family.</text>
</comment>
<sequence>MSRGDGQSPTFLGRLPLPERKVVADALRTETVGGMLLLAAAAAALVWANTPLGDSYEAVRDAHFGIPAWGLDLSIAHWTSDGLLTLFFFVAGAELKRELVAGDLRSPATAALPVVAAACGMAVPALVYGVVATTGGGSWNGWAVPMATDIAFALGVLAVINTHLPSALRAFLLTLAVVDDLGAILVIAAFFTSSLNGVALAGALLGLGLFYWLHQHRRVHGWYWYVPLALTVWGLTYIGGVHATVAGVVMGLMLRVGRSPLPEKGTLEHIVHVARPLSAGLAVPLFALFAAGVSVSADSLGTVLDRPEPLGVALGLTVGKALGIFGGTYLAVRFTRARLNPALAWADVFALSVLAGIGFTVSLLLGELAYPDPAQAQSIKAAVLLGSLTSALLAALLLRLRNAKYRALYEQEDLDLPADNPPPERRNDPRGGRRAQERPTALRQPARCLHSVRAGCRP</sequence>
<comment type="subcellular location">
    <subcellularLocation>
        <location evidence="1">Cell inner membrane</location>
        <topology evidence="1">Multi-pass membrane protein</topology>
    </subcellularLocation>
    <subcellularLocation>
        <location evidence="11">Cell membrane</location>
        <topology evidence="11">Multi-pass membrane protein</topology>
    </subcellularLocation>
</comment>